<dbReference type="PANTHER" id="PTHR10270">
    <property type="entry name" value="SOX TRANSCRIPTION FACTOR"/>
    <property type="match status" value="1"/>
</dbReference>
<dbReference type="FunFam" id="1.10.30.10:FF:000002">
    <property type="entry name" value="transcription factor Sox-2"/>
    <property type="match status" value="1"/>
</dbReference>
<dbReference type="Pfam" id="PF00505">
    <property type="entry name" value="HMG_box"/>
    <property type="match status" value="1"/>
</dbReference>
<reference evidence="8 9" key="1">
    <citation type="submission" date="2021-06" db="EMBL/GenBank/DDBJ databases">
        <title>Caerostris darwini draft genome.</title>
        <authorList>
            <person name="Kono N."/>
            <person name="Arakawa K."/>
        </authorList>
    </citation>
    <scope>NUCLEOTIDE SEQUENCE [LARGE SCALE GENOMIC DNA]</scope>
</reference>
<keyword evidence="5" id="KW-0175">Coiled coil</keyword>
<protein>
    <submittedName>
        <fullName evidence="8">Transcription factor sem-2</fullName>
    </submittedName>
</protein>
<dbReference type="PANTHER" id="PTHR10270:SF323">
    <property type="entry name" value="TRANSCRIPTION FACTOR SOX-14-RELATED"/>
    <property type="match status" value="1"/>
</dbReference>
<evidence type="ECO:0000256" key="2">
    <source>
        <dbReference type="ARBA" id="ARBA00023125"/>
    </source>
</evidence>
<dbReference type="SUPFAM" id="SSF47095">
    <property type="entry name" value="HMG-box"/>
    <property type="match status" value="1"/>
</dbReference>
<dbReference type="InterPro" id="IPR050140">
    <property type="entry name" value="SRY-related_HMG-box_TF-like"/>
</dbReference>
<dbReference type="CDD" id="cd22029">
    <property type="entry name" value="HMG-box_SoxC"/>
    <property type="match status" value="1"/>
</dbReference>
<comment type="caution">
    <text evidence="8">The sequence shown here is derived from an EMBL/GenBank/DDBJ whole genome shotgun (WGS) entry which is preliminary data.</text>
</comment>
<evidence type="ECO:0000313" key="8">
    <source>
        <dbReference type="EMBL" id="GIY64716.1"/>
    </source>
</evidence>
<evidence type="ECO:0000256" key="3">
    <source>
        <dbReference type="ARBA" id="ARBA00023242"/>
    </source>
</evidence>
<accession>A0AAV4V392</accession>
<evidence type="ECO:0000259" key="7">
    <source>
        <dbReference type="PROSITE" id="PS50118"/>
    </source>
</evidence>
<evidence type="ECO:0000256" key="4">
    <source>
        <dbReference type="PROSITE-ProRule" id="PRU00267"/>
    </source>
</evidence>
<feature type="domain" description="HMG box" evidence="7">
    <location>
        <begin position="43"/>
        <end position="111"/>
    </location>
</feature>
<dbReference type="Proteomes" id="UP001054837">
    <property type="component" value="Unassembled WGS sequence"/>
</dbReference>
<name>A0AAV4V392_9ARAC</name>
<dbReference type="GO" id="GO:0005634">
    <property type="term" value="C:nucleus"/>
    <property type="evidence" value="ECO:0007669"/>
    <property type="project" value="UniProtKB-SubCell"/>
</dbReference>
<organism evidence="8 9">
    <name type="scientific">Caerostris darwini</name>
    <dbReference type="NCBI Taxonomy" id="1538125"/>
    <lineage>
        <taxon>Eukaryota</taxon>
        <taxon>Metazoa</taxon>
        <taxon>Ecdysozoa</taxon>
        <taxon>Arthropoda</taxon>
        <taxon>Chelicerata</taxon>
        <taxon>Arachnida</taxon>
        <taxon>Araneae</taxon>
        <taxon>Araneomorphae</taxon>
        <taxon>Entelegynae</taxon>
        <taxon>Araneoidea</taxon>
        <taxon>Araneidae</taxon>
        <taxon>Caerostris</taxon>
    </lineage>
</organism>
<comment type="subcellular location">
    <subcellularLocation>
        <location evidence="1">Nucleus</location>
    </subcellularLocation>
</comment>
<evidence type="ECO:0000256" key="6">
    <source>
        <dbReference type="SAM" id="MobiDB-lite"/>
    </source>
</evidence>
<keyword evidence="9" id="KW-1185">Reference proteome</keyword>
<dbReference type="EMBL" id="BPLQ01012350">
    <property type="protein sequence ID" value="GIY64716.1"/>
    <property type="molecule type" value="Genomic_DNA"/>
</dbReference>
<feature type="DNA-binding region" description="HMG box" evidence="4">
    <location>
        <begin position="43"/>
        <end position="111"/>
    </location>
</feature>
<keyword evidence="3 4" id="KW-0539">Nucleus</keyword>
<feature type="region of interest" description="Disordered" evidence="6">
    <location>
        <begin position="149"/>
        <end position="178"/>
    </location>
</feature>
<dbReference type="GO" id="GO:0030182">
    <property type="term" value="P:neuron differentiation"/>
    <property type="evidence" value="ECO:0007669"/>
    <property type="project" value="TreeGrafter"/>
</dbReference>
<feature type="compositionally biased region" description="Low complexity" evidence="6">
    <location>
        <begin position="149"/>
        <end position="173"/>
    </location>
</feature>
<proteinExistence type="predicted"/>
<gene>
    <name evidence="8" type="primary">sem-2</name>
    <name evidence="8" type="ORF">CDAR_302651</name>
</gene>
<dbReference type="GO" id="GO:0007420">
    <property type="term" value="P:brain development"/>
    <property type="evidence" value="ECO:0007669"/>
    <property type="project" value="TreeGrafter"/>
</dbReference>
<feature type="coiled-coil region" evidence="5">
    <location>
        <begin position="321"/>
        <end position="355"/>
    </location>
</feature>
<dbReference type="GO" id="GO:0000122">
    <property type="term" value="P:negative regulation of transcription by RNA polymerase II"/>
    <property type="evidence" value="ECO:0007669"/>
    <property type="project" value="TreeGrafter"/>
</dbReference>
<dbReference type="InterPro" id="IPR036910">
    <property type="entry name" value="HMG_box_dom_sf"/>
</dbReference>
<dbReference type="GO" id="GO:0000978">
    <property type="term" value="F:RNA polymerase II cis-regulatory region sequence-specific DNA binding"/>
    <property type="evidence" value="ECO:0007669"/>
    <property type="project" value="TreeGrafter"/>
</dbReference>
<dbReference type="PROSITE" id="PS50118">
    <property type="entry name" value="HMG_BOX_2"/>
    <property type="match status" value="1"/>
</dbReference>
<evidence type="ECO:0000313" key="9">
    <source>
        <dbReference type="Proteomes" id="UP001054837"/>
    </source>
</evidence>
<dbReference type="Gene3D" id="1.10.30.10">
    <property type="entry name" value="High mobility group box domain"/>
    <property type="match status" value="1"/>
</dbReference>
<evidence type="ECO:0000256" key="1">
    <source>
        <dbReference type="ARBA" id="ARBA00004123"/>
    </source>
</evidence>
<sequence>MESDCEVLSDNDASTSFGSHNVPCNSLTPYTDATNCKKKISHIRRPMNAFMVWSQITRKKILEIQPKMHNAEISIQLGVKWKQLTDEERKPFIEEAERLRRLHLQEYPYYKYKPQKKLKPLHKKKSTINISANSDLNEIIDSSIKSVNSSINTPTTTPPKSNVSSPSNSNKNVGRSPNSFSNLEALLLNDSKVNKPITNSNSNKLSSPNCPIKSSSIVIDNVTSIKDLMNNPEKQTLNSFSVSSYENKITIDKKFRENLKGTKITSLENAPYISMESGEDKKFAKKKFCKLHIEGCLTSGTICNVAWTSKDEWSETYDYLIENALRNSKDANKEIKKLAREYKELKAENEKANCKNFSSEWSIPDLSEILGEHWNDIENKFNDF</sequence>
<dbReference type="InterPro" id="IPR009071">
    <property type="entry name" value="HMG_box_dom"/>
</dbReference>
<keyword evidence="2 4" id="KW-0238">DNA-binding</keyword>
<dbReference type="AlphaFoldDB" id="A0AAV4V392"/>
<dbReference type="GO" id="GO:0001228">
    <property type="term" value="F:DNA-binding transcription activator activity, RNA polymerase II-specific"/>
    <property type="evidence" value="ECO:0007669"/>
    <property type="project" value="TreeGrafter"/>
</dbReference>
<dbReference type="SMART" id="SM00398">
    <property type="entry name" value="HMG"/>
    <property type="match status" value="1"/>
</dbReference>
<evidence type="ECO:0000256" key="5">
    <source>
        <dbReference type="SAM" id="Coils"/>
    </source>
</evidence>